<comment type="function">
    <text evidence="8">CRISPR (clustered regularly interspaced short palindromic repeat), is an adaptive immune system that provides protection against mobile genetic elements (viruses, transposable elements and conjugative plasmids). CRISPR clusters contain sequences complementary to antecedent mobile elements and target invading nucleic acids. CRISPR clusters are transcribed and processed into CRISPR RNA (crRNA). Functions as a ssRNA-specific endoribonuclease. Involved in the integration of spacer DNA into the CRISPR cassette.</text>
</comment>
<dbReference type="PANTHER" id="PTHR34405">
    <property type="entry name" value="CRISPR-ASSOCIATED ENDORIBONUCLEASE CAS2"/>
    <property type="match status" value="1"/>
</dbReference>
<accession>A0A166ETI4</accession>
<evidence type="ECO:0000313" key="10">
    <source>
        <dbReference type="Proteomes" id="UP000077275"/>
    </source>
</evidence>
<dbReference type="InterPro" id="IPR019199">
    <property type="entry name" value="Virulence_VapD/CRISPR_Cas2"/>
</dbReference>
<keyword evidence="5 8" id="KW-0378">Hydrolase</keyword>
<dbReference type="EC" id="3.1.-.-" evidence="8"/>
<evidence type="ECO:0000256" key="7">
    <source>
        <dbReference type="ARBA" id="ARBA00023118"/>
    </source>
</evidence>
<keyword evidence="6 8" id="KW-0460">Magnesium</keyword>
<keyword evidence="4 8" id="KW-0255">Endonuclease</keyword>
<evidence type="ECO:0000313" key="9">
    <source>
        <dbReference type="EMBL" id="KZX16995.1"/>
    </source>
</evidence>
<evidence type="ECO:0000256" key="8">
    <source>
        <dbReference type="HAMAP-Rule" id="MF_01471"/>
    </source>
</evidence>
<organism evidence="9 10">
    <name type="scientific">Methanobrevibacter cuticularis</name>
    <dbReference type="NCBI Taxonomy" id="47311"/>
    <lineage>
        <taxon>Archaea</taxon>
        <taxon>Methanobacteriati</taxon>
        <taxon>Methanobacteriota</taxon>
        <taxon>Methanomada group</taxon>
        <taxon>Methanobacteria</taxon>
        <taxon>Methanobacteriales</taxon>
        <taxon>Methanobacteriaceae</taxon>
        <taxon>Methanobrevibacter</taxon>
    </lineage>
</organism>
<dbReference type="STRING" id="47311.MBCUT_03980"/>
<dbReference type="Pfam" id="PF09827">
    <property type="entry name" value="CRISPR_Cas2"/>
    <property type="match status" value="1"/>
</dbReference>
<keyword evidence="7 8" id="KW-0051">Antiviral defense</keyword>
<dbReference type="GO" id="GO:0043571">
    <property type="term" value="P:maintenance of CRISPR repeat elements"/>
    <property type="evidence" value="ECO:0007669"/>
    <property type="project" value="UniProtKB-UniRule"/>
</dbReference>
<dbReference type="InterPro" id="IPR021127">
    <property type="entry name" value="CRISPR_associated_Cas2"/>
</dbReference>
<comment type="caution">
    <text evidence="9">The sequence shown here is derived from an EMBL/GenBank/DDBJ whole genome shotgun (WGS) entry which is preliminary data.</text>
</comment>
<dbReference type="Gene3D" id="3.30.70.240">
    <property type="match status" value="1"/>
</dbReference>
<dbReference type="EMBL" id="LWMW01000075">
    <property type="protein sequence ID" value="KZX16995.1"/>
    <property type="molecule type" value="Genomic_DNA"/>
</dbReference>
<evidence type="ECO:0000256" key="2">
    <source>
        <dbReference type="ARBA" id="ARBA00022722"/>
    </source>
</evidence>
<evidence type="ECO:0000256" key="6">
    <source>
        <dbReference type="ARBA" id="ARBA00022842"/>
    </source>
</evidence>
<dbReference type="GO" id="GO:0051607">
    <property type="term" value="P:defense response to virus"/>
    <property type="evidence" value="ECO:0007669"/>
    <property type="project" value="UniProtKB-UniRule"/>
</dbReference>
<feature type="binding site" evidence="8">
    <location>
        <position position="23"/>
    </location>
    <ligand>
        <name>Mg(2+)</name>
        <dbReference type="ChEBI" id="CHEBI:18420"/>
        <note>catalytic</note>
    </ligand>
</feature>
<dbReference type="PANTHER" id="PTHR34405:SF1">
    <property type="entry name" value="CRISPR-ASSOCIATED ENDORIBONUCLEASE CAS2"/>
    <property type="match status" value="1"/>
</dbReference>
<dbReference type="SUPFAM" id="SSF143430">
    <property type="entry name" value="TTP0101/SSO1404-like"/>
    <property type="match status" value="1"/>
</dbReference>
<keyword evidence="2 8" id="KW-0540">Nuclease</keyword>
<dbReference type="Proteomes" id="UP000077275">
    <property type="component" value="Unassembled WGS sequence"/>
</dbReference>
<dbReference type="GO" id="GO:0046872">
    <property type="term" value="F:metal ion binding"/>
    <property type="evidence" value="ECO:0007669"/>
    <property type="project" value="UniProtKB-UniRule"/>
</dbReference>
<dbReference type="GO" id="GO:0004521">
    <property type="term" value="F:RNA endonuclease activity"/>
    <property type="evidence" value="ECO:0007669"/>
    <property type="project" value="InterPro"/>
</dbReference>
<reference evidence="9 10" key="1">
    <citation type="submission" date="2016-04" db="EMBL/GenBank/DDBJ databases">
        <title>Genome sequence of Methanobrevibacter cuticularis DSM 11139.</title>
        <authorList>
            <person name="Poehlein A."/>
            <person name="Seedorf H."/>
            <person name="Daniel R."/>
        </authorList>
    </citation>
    <scope>NUCLEOTIDE SEQUENCE [LARGE SCALE GENOMIC DNA]</scope>
    <source>
        <strain evidence="9 10">DSM 11139</strain>
    </source>
</reference>
<comment type="subunit">
    <text evidence="8">Homodimer, forms a heterotetramer with a Cas1 homodimer.</text>
</comment>
<keyword evidence="3 8" id="KW-0479">Metal-binding</keyword>
<evidence type="ECO:0000256" key="1">
    <source>
        <dbReference type="ARBA" id="ARBA00001946"/>
    </source>
</evidence>
<dbReference type="AlphaFoldDB" id="A0A166ETI4"/>
<comment type="similarity">
    <text evidence="8">Belongs to the CRISPR-associated endoribonuclease Cas2 protein family.</text>
</comment>
<dbReference type="PATRIC" id="fig|47311.3.peg.461"/>
<dbReference type="GO" id="GO:0016787">
    <property type="term" value="F:hydrolase activity"/>
    <property type="evidence" value="ECO:0007669"/>
    <property type="project" value="UniProtKB-KW"/>
</dbReference>
<name>A0A166ETI4_9EURY</name>
<evidence type="ECO:0000256" key="4">
    <source>
        <dbReference type="ARBA" id="ARBA00022759"/>
    </source>
</evidence>
<evidence type="ECO:0000256" key="3">
    <source>
        <dbReference type="ARBA" id="ARBA00022723"/>
    </source>
</evidence>
<dbReference type="HAMAP" id="MF_01471">
    <property type="entry name" value="Cas2"/>
    <property type="match status" value="1"/>
</dbReference>
<proteinExistence type="inferred from homology"/>
<keyword evidence="10" id="KW-1185">Reference proteome</keyword>
<protein>
    <recommendedName>
        <fullName evidence="8">CRISPR-associated endoribonuclease Cas2</fullName>
        <ecNumber evidence="8">3.1.-.-</ecNumber>
    </recommendedName>
</protein>
<gene>
    <name evidence="8 9" type="primary">cas2</name>
    <name evidence="9" type="ORF">MBCUT_03980</name>
</gene>
<dbReference type="NCBIfam" id="TIGR01573">
    <property type="entry name" value="cas2"/>
    <property type="match status" value="1"/>
</dbReference>
<dbReference type="CDD" id="cd09725">
    <property type="entry name" value="Cas2_I_II_III"/>
    <property type="match status" value="1"/>
</dbReference>
<sequence length="102" mass="12014">MFLSQYGGKTYWSISMYLIIVYDIKVERVNKVKSFLRQNLFWVQNSVFEGEVTKSEYLNIESGLNDIININEDSIIMYKFRTDDMMQKEILGIEKSPIGEIL</sequence>
<comment type="cofactor">
    <cofactor evidence="1 8">
        <name>Mg(2+)</name>
        <dbReference type="ChEBI" id="CHEBI:18420"/>
    </cofactor>
</comment>
<evidence type="ECO:0000256" key="5">
    <source>
        <dbReference type="ARBA" id="ARBA00022801"/>
    </source>
</evidence>